<dbReference type="InParanoid" id="A0A409X664"/>
<dbReference type="InterPro" id="IPR032675">
    <property type="entry name" value="LRR_dom_sf"/>
</dbReference>
<dbReference type="AlphaFoldDB" id="A0A409X664"/>
<evidence type="ECO:0000313" key="1">
    <source>
        <dbReference type="EMBL" id="PPQ86194.1"/>
    </source>
</evidence>
<dbReference type="EMBL" id="NHYE01004123">
    <property type="protein sequence ID" value="PPQ86194.1"/>
    <property type="molecule type" value="Genomic_DNA"/>
</dbReference>
<dbReference type="Gene3D" id="3.80.10.10">
    <property type="entry name" value="Ribonuclease Inhibitor"/>
    <property type="match status" value="1"/>
</dbReference>
<dbReference type="OrthoDB" id="2887988at2759"/>
<protein>
    <submittedName>
        <fullName evidence="1">Uncharacterized protein</fullName>
    </submittedName>
</protein>
<reference evidence="1 2" key="1">
    <citation type="journal article" date="2018" name="Evol. Lett.">
        <title>Horizontal gene cluster transfer increased hallucinogenic mushroom diversity.</title>
        <authorList>
            <person name="Reynolds H.T."/>
            <person name="Vijayakumar V."/>
            <person name="Gluck-Thaler E."/>
            <person name="Korotkin H.B."/>
            <person name="Matheny P.B."/>
            <person name="Slot J.C."/>
        </authorList>
    </citation>
    <scope>NUCLEOTIDE SEQUENCE [LARGE SCALE GENOMIC DNA]</scope>
    <source>
        <strain evidence="1 2">SRW20</strain>
    </source>
</reference>
<organism evidence="1 2">
    <name type="scientific">Gymnopilus dilepis</name>
    <dbReference type="NCBI Taxonomy" id="231916"/>
    <lineage>
        <taxon>Eukaryota</taxon>
        <taxon>Fungi</taxon>
        <taxon>Dikarya</taxon>
        <taxon>Basidiomycota</taxon>
        <taxon>Agaricomycotina</taxon>
        <taxon>Agaricomycetes</taxon>
        <taxon>Agaricomycetidae</taxon>
        <taxon>Agaricales</taxon>
        <taxon>Agaricineae</taxon>
        <taxon>Hymenogastraceae</taxon>
        <taxon>Gymnopilus</taxon>
    </lineage>
</organism>
<gene>
    <name evidence="1" type="ORF">CVT26_000272</name>
</gene>
<comment type="caution">
    <text evidence="1">The sequence shown here is derived from an EMBL/GenBank/DDBJ whole genome shotgun (WGS) entry which is preliminary data.</text>
</comment>
<sequence length="515" mass="57857">MSTDKPAAGSGVLSSQTSSDVYMHIPHQPPRVFPPIFKIPPEILWRILELTVLMVHWERDYEYPALETLRDLSRVCSLWRNVLLRSPSIWAQALDLRHLKLLDPEWQEEIVRRTGEAPMDILALQGLAIGGPFASKFVDKHWHRIRSLDFVDEGSLDRINNRLWSDIAQRPSNQLLHLDLFGSQERIFDFFTSIAFGRFPHLQSLKVRENVAIPNADVIKKFAFASAYLPKLRSIDLTLISTSIAEGGIQFLDSINPAEDCILRLSGIISFRATKMSTINKISSIFRRYSKFAQTAAQGHFQSPPEPDRHSVVVFLEGFIDIYIPIVAKSSGRTPSLSFSLRDADSPISQHESHFHQHVIPAMISSLLNHPSFFLGTDLELNLGLPDFFSSTVNSAIDGLLSTFTSVEDLRVNSGAISYLAALQPRLASSETLVLPSLRTIRTLPPPDLPVVKRYLESRKALGASLESLTLVFFFLNNCEEMADLGVLDGLTGLNVRMGRMMPDMNWEQLSVVIQ</sequence>
<accession>A0A409X664</accession>
<evidence type="ECO:0000313" key="2">
    <source>
        <dbReference type="Proteomes" id="UP000284706"/>
    </source>
</evidence>
<proteinExistence type="predicted"/>
<keyword evidence="2" id="KW-1185">Reference proteome</keyword>
<name>A0A409X664_9AGAR</name>
<dbReference type="Proteomes" id="UP000284706">
    <property type="component" value="Unassembled WGS sequence"/>
</dbReference>